<dbReference type="InterPro" id="IPR039421">
    <property type="entry name" value="Type_1_exporter"/>
</dbReference>
<comment type="caution">
    <text evidence="4">The sequence shown here is derived from an EMBL/GenBank/DDBJ whole genome shotgun (WGS) entry which is preliminary data.</text>
</comment>
<dbReference type="EMBL" id="JYDQ01004811">
    <property type="protein sequence ID" value="KRX88466.1"/>
    <property type="molecule type" value="Genomic_DNA"/>
</dbReference>
<proteinExistence type="predicted"/>
<feature type="non-terminal residue" evidence="4">
    <location>
        <position position="1"/>
    </location>
</feature>
<dbReference type="STRING" id="990121.A0A0V0XKF8"/>
<protein>
    <submittedName>
        <fullName evidence="4">ABC transporter B family member 19</fullName>
    </submittedName>
</protein>
<dbReference type="PANTHER" id="PTHR43394">
    <property type="entry name" value="ATP-DEPENDENT PERMEASE MDL1, MITOCHONDRIAL"/>
    <property type="match status" value="1"/>
</dbReference>
<dbReference type="GO" id="GO:0016887">
    <property type="term" value="F:ATP hydrolysis activity"/>
    <property type="evidence" value="ECO:0007669"/>
    <property type="project" value="InterPro"/>
</dbReference>
<dbReference type="PANTHER" id="PTHR43394:SF11">
    <property type="entry name" value="ATP-BINDING CASSETTE TRANSPORTER"/>
    <property type="match status" value="1"/>
</dbReference>
<reference evidence="4 5" key="1">
    <citation type="submission" date="2015-01" db="EMBL/GenBank/DDBJ databases">
        <title>Evolution of Trichinella species and genotypes.</title>
        <authorList>
            <person name="Korhonen P.K."/>
            <person name="Edoardo P."/>
            <person name="Giuseppe L.R."/>
            <person name="Gasser R.B."/>
        </authorList>
    </citation>
    <scope>NUCLEOTIDE SEQUENCE [LARGE SCALE GENOMIC DNA]</scope>
    <source>
        <strain evidence="4">ISS2496</strain>
    </source>
</reference>
<dbReference type="SUPFAM" id="SSF52540">
    <property type="entry name" value="P-loop containing nucleoside triphosphate hydrolases"/>
    <property type="match status" value="1"/>
</dbReference>
<dbReference type="GO" id="GO:0090374">
    <property type="term" value="P:oligopeptide export from mitochondrion"/>
    <property type="evidence" value="ECO:0007669"/>
    <property type="project" value="TreeGrafter"/>
</dbReference>
<evidence type="ECO:0000259" key="3">
    <source>
        <dbReference type="Pfam" id="PF00005"/>
    </source>
</evidence>
<name>A0A0V0XKF8_9BILA</name>
<accession>A0A0V0XKF8</accession>
<gene>
    <name evidence="4" type="primary">ABCB19</name>
    <name evidence="4" type="ORF">T12_6112</name>
</gene>
<sequence length="80" mass="8556">LFAATIFDNIAYGKDNTTEEEIIEAARAANAHGFVSELPDGYRTPVGERGVQLSGGQKQRIAIARAVLKDPAVLLLDEAT</sequence>
<evidence type="ECO:0000256" key="2">
    <source>
        <dbReference type="ARBA" id="ARBA00022737"/>
    </source>
</evidence>
<organism evidence="4 5">
    <name type="scientific">Trichinella patagoniensis</name>
    <dbReference type="NCBI Taxonomy" id="990121"/>
    <lineage>
        <taxon>Eukaryota</taxon>
        <taxon>Metazoa</taxon>
        <taxon>Ecdysozoa</taxon>
        <taxon>Nematoda</taxon>
        <taxon>Enoplea</taxon>
        <taxon>Dorylaimia</taxon>
        <taxon>Trichinellida</taxon>
        <taxon>Trichinellidae</taxon>
        <taxon>Trichinella</taxon>
    </lineage>
</organism>
<evidence type="ECO:0000313" key="5">
    <source>
        <dbReference type="Proteomes" id="UP000054783"/>
    </source>
</evidence>
<evidence type="ECO:0000313" key="4">
    <source>
        <dbReference type="EMBL" id="KRX88466.1"/>
    </source>
</evidence>
<dbReference type="InterPro" id="IPR027417">
    <property type="entry name" value="P-loop_NTPase"/>
</dbReference>
<dbReference type="OrthoDB" id="6500128at2759"/>
<dbReference type="GO" id="GO:0005743">
    <property type="term" value="C:mitochondrial inner membrane"/>
    <property type="evidence" value="ECO:0007669"/>
    <property type="project" value="TreeGrafter"/>
</dbReference>
<dbReference type="AlphaFoldDB" id="A0A0V0XKF8"/>
<keyword evidence="1" id="KW-0813">Transport</keyword>
<dbReference type="Proteomes" id="UP000054783">
    <property type="component" value="Unassembled WGS sequence"/>
</dbReference>
<dbReference type="Gene3D" id="3.40.50.300">
    <property type="entry name" value="P-loop containing nucleotide triphosphate hydrolases"/>
    <property type="match status" value="1"/>
</dbReference>
<evidence type="ECO:0000256" key="1">
    <source>
        <dbReference type="ARBA" id="ARBA00022448"/>
    </source>
</evidence>
<dbReference type="GO" id="GO:0005524">
    <property type="term" value="F:ATP binding"/>
    <property type="evidence" value="ECO:0007669"/>
    <property type="project" value="InterPro"/>
</dbReference>
<dbReference type="GO" id="GO:0015421">
    <property type="term" value="F:ABC-type oligopeptide transporter activity"/>
    <property type="evidence" value="ECO:0007669"/>
    <property type="project" value="TreeGrafter"/>
</dbReference>
<keyword evidence="5" id="KW-1185">Reference proteome</keyword>
<keyword evidence="2" id="KW-0677">Repeat</keyword>
<feature type="non-terminal residue" evidence="4">
    <location>
        <position position="80"/>
    </location>
</feature>
<feature type="domain" description="ABC transporter" evidence="3">
    <location>
        <begin position="18"/>
        <end position="80"/>
    </location>
</feature>
<dbReference type="InterPro" id="IPR003439">
    <property type="entry name" value="ABC_transporter-like_ATP-bd"/>
</dbReference>
<dbReference type="Pfam" id="PF00005">
    <property type="entry name" value="ABC_tran"/>
    <property type="match status" value="1"/>
</dbReference>